<protein>
    <submittedName>
        <fullName evidence="9">M48 family metallopeptidase</fullName>
    </submittedName>
</protein>
<dbReference type="InterPro" id="IPR001915">
    <property type="entry name" value="Peptidase_M48"/>
</dbReference>
<comment type="cofactor">
    <cofactor evidence="6">
        <name>Zn(2+)</name>
        <dbReference type="ChEBI" id="CHEBI:29105"/>
    </cofactor>
    <text evidence="6">Binds 1 zinc ion per subunit.</text>
</comment>
<gene>
    <name evidence="9" type="ORF">IPZ78_00760</name>
</gene>
<dbReference type="Pfam" id="PF01435">
    <property type="entry name" value="Peptidase_M48"/>
    <property type="match status" value="1"/>
</dbReference>
<dbReference type="InterPro" id="IPR051156">
    <property type="entry name" value="Mito/Outer_Membr_Metalloprot"/>
</dbReference>
<dbReference type="Gene3D" id="3.30.2010.10">
    <property type="entry name" value="Metalloproteases ('zincins'), catalytic domain"/>
    <property type="match status" value="1"/>
</dbReference>
<keyword evidence="3 6" id="KW-0378">Hydrolase</keyword>
<feature type="domain" description="Peptidase M48" evidence="8">
    <location>
        <begin position="75"/>
        <end position="257"/>
    </location>
</feature>
<dbReference type="CDD" id="cd07331">
    <property type="entry name" value="M48C_Oma1_like"/>
    <property type="match status" value="1"/>
</dbReference>
<keyword evidence="10" id="KW-1185">Reference proteome</keyword>
<evidence type="ECO:0000256" key="4">
    <source>
        <dbReference type="ARBA" id="ARBA00022833"/>
    </source>
</evidence>
<keyword evidence="5 6" id="KW-0482">Metalloprotease</keyword>
<keyword evidence="7" id="KW-0732">Signal</keyword>
<organism evidence="9 10">
    <name type="scientific">Sphingobacterium bovistauri</name>
    <dbReference type="NCBI Taxonomy" id="2781959"/>
    <lineage>
        <taxon>Bacteria</taxon>
        <taxon>Pseudomonadati</taxon>
        <taxon>Bacteroidota</taxon>
        <taxon>Sphingobacteriia</taxon>
        <taxon>Sphingobacteriales</taxon>
        <taxon>Sphingobacteriaceae</taxon>
        <taxon>Sphingobacterium</taxon>
    </lineage>
</organism>
<dbReference type="RefSeq" id="WP_225551008.1">
    <property type="nucleotide sequence ID" value="NZ_JADEYP010000001.1"/>
</dbReference>
<dbReference type="PROSITE" id="PS51257">
    <property type="entry name" value="PROKAR_LIPOPROTEIN"/>
    <property type="match status" value="1"/>
</dbReference>
<evidence type="ECO:0000256" key="5">
    <source>
        <dbReference type="ARBA" id="ARBA00023049"/>
    </source>
</evidence>
<dbReference type="PANTHER" id="PTHR22726:SF1">
    <property type="entry name" value="METALLOENDOPEPTIDASE OMA1, MITOCHONDRIAL"/>
    <property type="match status" value="1"/>
</dbReference>
<name>A0ABS7Z4J0_9SPHI</name>
<evidence type="ECO:0000256" key="7">
    <source>
        <dbReference type="SAM" id="SignalP"/>
    </source>
</evidence>
<reference evidence="9" key="1">
    <citation type="submission" date="2020-10" db="EMBL/GenBank/DDBJ databases">
        <authorList>
            <person name="Lu T."/>
            <person name="Wang Q."/>
            <person name="Han X."/>
        </authorList>
    </citation>
    <scope>NUCLEOTIDE SEQUENCE</scope>
    <source>
        <strain evidence="9">WQ 366</strain>
    </source>
</reference>
<evidence type="ECO:0000256" key="2">
    <source>
        <dbReference type="ARBA" id="ARBA00022723"/>
    </source>
</evidence>
<dbReference type="EMBL" id="JADEYP010000001">
    <property type="protein sequence ID" value="MCA5003674.1"/>
    <property type="molecule type" value="Genomic_DNA"/>
</dbReference>
<comment type="caution">
    <text evidence="9">The sequence shown here is derived from an EMBL/GenBank/DDBJ whole genome shotgun (WGS) entry which is preliminary data.</text>
</comment>
<sequence length="268" mass="28911">MKKIFTYASFILLGATMVACATSAITGRKYLKLVDSNTINEQATLAYKEFLTDKSTRVVTGTSQATAVKRVGNNIAAATQRYLQQKGLADKFNFNWEFNLIQNDDVNAWCMPGGKVAVFTGILPLSGTEGGLATIMGHEIAHALEEHSVAQVSNQMALQLGAQVLGAASQMSNSRGVAVLNQVYGIGAPIGMLKFSRNDELAADQAGLIIMAMAGYNPNDAVKFWERMAAAKSGANTPPEWLSTHPSDARRISQIQALVPEAMKYYKK</sequence>
<keyword evidence="1 6" id="KW-0645">Protease</keyword>
<evidence type="ECO:0000256" key="1">
    <source>
        <dbReference type="ARBA" id="ARBA00022670"/>
    </source>
</evidence>
<evidence type="ECO:0000313" key="10">
    <source>
        <dbReference type="Proteomes" id="UP001165302"/>
    </source>
</evidence>
<feature type="chain" id="PRO_5046819371" evidence="7">
    <location>
        <begin position="22"/>
        <end position="268"/>
    </location>
</feature>
<keyword evidence="2" id="KW-0479">Metal-binding</keyword>
<evidence type="ECO:0000256" key="6">
    <source>
        <dbReference type="RuleBase" id="RU003983"/>
    </source>
</evidence>
<proteinExistence type="inferred from homology"/>
<evidence type="ECO:0000256" key="3">
    <source>
        <dbReference type="ARBA" id="ARBA00022801"/>
    </source>
</evidence>
<comment type="similarity">
    <text evidence="6">Belongs to the peptidase M48 family.</text>
</comment>
<feature type="signal peptide" evidence="7">
    <location>
        <begin position="1"/>
        <end position="21"/>
    </location>
</feature>
<evidence type="ECO:0000313" key="9">
    <source>
        <dbReference type="EMBL" id="MCA5003674.1"/>
    </source>
</evidence>
<dbReference type="Proteomes" id="UP001165302">
    <property type="component" value="Unassembled WGS sequence"/>
</dbReference>
<dbReference type="PANTHER" id="PTHR22726">
    <property type="entry name" value="METALLOENDOPEPTIDASE OMA1"/>
    <property type="match status" value="1"/>
</dbReference>
<accession>A0ABS7Z4J0</accession>
<evidence type="ECO:0000259" key="8">
    <source>
        <dbReference type="Pfam" id="PF01435"/>
    </source>
</evidence>
<keyword evidence="4 6" id="KW-0862">Zinc</keyword>